<comment type="similarity">
    <text evidence="1">Belongs to the UPF0749 family.</text>
</comment>
<dbReference type="PANTHER" id="PTHR37313:SF4">
    <property type="entry name" value="CONSERVED MEMBRANE PROTEIN-RELATED"/>
    <property type="match status" value="1"/>
</dbReference>
<organism evidence="4 5">
    <name type="scientific">Bifidobacterium moraviense</name>
    <dbReference type="NCBI Taxonomy" id="2675323"/>
    <lineage>
        <taxon>Bacteria</taxon>
        <taxon>Bacillati</taxon>
        <taxon>Actinomycetota</taxon>
        <taxon>Actinomycetes</taxon>
        <taxon>Bifidobacteriales</taxon>
        <taxon>Bifidobacteriaceae</taxon>
        <taxon>Bifidobacterium</taxon>
    </lineage>
</organism>
<sequence>MARRASRGRHGVRRSWLASVAVVLILAMTGWLLAVNVRLNRTAYYATDTAGMVEEQVSRMERLSGEVNDLSSQIDALKVLVDDGSGSSSSSGTDADSGLNTMLSALSGPGVTVTLDDSPLREQAANDPQHVDAYVIHQQDIEAVVNALWAGGAEAMMIMDQRVRPTTAVRCVGNTLLLEDKKYAPPYTVSAIGGAQSMLSALDSSDAIRIYKDYVKVYGLGWKVQTVDRLDFPKATLQTSQLKYAAVIPSDTGAAASASPSDGASDNASAGAASGATPSDGATPSASASQDTASQDTTDGKDR</sequence>
<proteinExistence type="inferred from homology"/>
<feature type="region of interest" description="Disordered" evidence="3">
    <location>
        <begin position="253"/>
        <end position="303"/>
    </location>
</feature>
<feature type="compositionally biased region" description="Low complexity" evidence="3">
    <location>
        <begin position="253"/>
        <end position="297"/>
    </location>
</feature>
<accession>A0A7Y0F2I0</accession>
<dbReference type="PANTHER" id="PTHR37313">
    <property type="entry name" value="UPF0749 PROTEIN RV1825"/>
    <property type="match status" value="1"/>
</dbReference>
<keyword evidence="2" id="KW-0175">Coiled coil</keyword>
<dbReference type="Proteomes" id="UP000588277">
    <property type="component" value="Unassembled WGS sequence"/>
</dbReference>
<evidence type="ECO:0000313" key="4">
    <source>
        <dbReference type="EMBL" id="NMN00856.1"/>
    </source>
</evidence>
<evidence type="ECO:0000313" key="5">
    <source>
        <dbReference type="Proteomes" id="UP000588277"/>
    </source>
</evidence>
<dbReference type="Gene3D" id="3.30.70.1880">
    <property type="entry name" value="Protein of unknown function DUF881"/>
    <property type="match status" value="1"/>
</dbReference>
<name>A0A7Y0F2I0_9BIFI</name>
<dbReference type="GO" id="GO:0005886">
    <property type="term" value="C:plasma membrane"/>
    <property type="evidence" value="ECO:0007669"/>
    <property type="project" value="TreeGrafter"/>
</dbReference>
<dbReference type="Pfam" id="PF05949">
    <property type="entry name" value="DUF881"/>
    <property type="match status" value="1"/>
</dbReference>
<feature type="coiled-coil region" evidence="2">
    <location>
        <begin position="53"/>
        <end position="80"/>
    </location>
</feature>
<evidence type="ECO:0000256" key="3">
    <source>
        <dbReference type="SAM" id="MobiDB-lite"/>
    </source>
</evidence>
<evidence type="ECO:0000256" key="2">
    <source>
        <dbReference type="SAM" id="Coils"/>
    </source>
</evidence>
<protein>
    <recommendedName>
        <fullName evidence="6">DUF881 domain-containing protein</fullName>
    </recommendedName>
</protein>
<gene>
    <name evidence="4" type="ORF">G1C96_1435</name>
</gene>
<reference evidence="4 5" key="1">
    <citation type="submission" date="2020-02" db="EMBL/GenBank/DDBJ databases">
        <title>Characterization of phylogenetic diversity of novel bifidobacterial species isolated in Czech ZOOs.</title>
        <authorList>
            <person name="Lugli G.A."/>
            <person name="Vera N.B."/>
            <person name="Ventura M."/>
        </authorList>
    </citation>
    <scope>NUCLEOTIDE SEQUENCE [LARGE SCALE GENOMIC DNA]</scope>
    <source>
        <strain evidence="4 5">DSM 109958</strain>
    </source>
</reference>
<dbReference type="EMBL" id="JAAIIH010000011">
    <property type="protein sequence ID" value="NMN00856.1"/>
    <property type="molecule type" value="Genomic_DNA"/>
</dbReference>
<evidence type="ECO:0000256" key="1">
    <source>
        <dbReference type="ARBA" id="ARBA00009108"/>
    </source>
</evidence>
<keyword evidence="5" id="KW-1185">Reference proteome</keyword>
<dbReference type="AlphaFoldDB" id="A0A7Y0F2I0"/>
<dbReference type="InterPro" id="IPR010273">
    <property type="entry name" value="DUF881"/>
</dbReference>
<comment type="caution">
    <text evidence="4">The sequence shown here is derived from an EMBL/GenBank/DDBJ whole genome shotgun (WGS) entry which is preliminary data.</text>
</comment>
<evidence type="ECO:0008006" key="6">
    <source>
        <dbReference type="Google" id="ProtNLM"/>
    </source>
</evidence>